<organism evidence="1 2">
    <name type="scientific">Leucobacter coleopterorum</name>
    <dbReference type="NCBI Taxonomy" id="2714933"/>
    <lineage>
        <taxon>Bacteria</taxon>
        <taxon>Bacillati</taxon>
        <taxon>Actinomycetota</taxon>
        <taxon>Actinomycetes</taxon>
        <taxon>Micrococcales</taxon>
        <taxon>Microbacteriaceae</taxon>
        <taxon>Leucobacter</taxon>
    </lineage>
</organism>
<protein>
    <submittedName>
        <fullName evidence="1">Uncharacterized protein</fullName>
    </submittedName>
</protein>
<evidence type="ECO:0000313" key="2">
    <source>
        <dbReference type="Proteomes" id="UP000503441"/>
    </source>
</evidence>
<reference evidence="1 2" key="1">
    <citation type="submission" date="2020-03" db="EMBL/GenBank/DDBJ databases">
        <title>Leucobacter sp. nov., isolated from beetles.</title>
        <authorList>
            <person name="Hyun D.-W."/>
            <person name="Bae J.-W."/>
        </authorList>
    </citation>
    <scope>NUCLEOTIDE SEQUENCE [LARGE SCALE GENOMIC DNA]</scope>
    <source>
        <strain evidence="1 2">HDW9A</strain>
    </source>
</reference>
<sequence>MRSEIIVENGVTREGYSVYFPIDVKYVGRASSSVEGPITFDVRIPQLASPETTIIGLCDSSRGMATTPGQRGGNGTKVNAVQESGTCSYTRDETDPSILHMTLTGTATTPISFQLTQLGEPNSKE</sequence>
<dbReference type="RefSeq" id="WP_166328728.1">
    <property type="nucleotide sequence ID" value="NZ_CP049933.1"/>
</dbReference>
<dbReference type="Proteomes" id="UP000503441">
    <property type="component" value="Chromosome"/>
</dbReference>
<accession>A0ABX6JU59</accession>
<evidence type="ECO:0000313" key="1">
    <source>
        <dbReference type="EMBL" id="QIM17814.1"/>
    </source>
</evidence>
<keyword evidence="2" id="KW-1185">Reference proteome</keyword>
<dbReference type="EMBL" id="CP049933">
    <property type="protein sequence ID" value="QIM17814.1"/>
    <property type="molecule type" value="Genomic_DNA"/>
</dbReference>
<gene>
    <name evidence="1" type="ORF">G7066_02320</name>
</gene>
<proteinExistence type="predicted"/>
<name>A0ABX6JU59_9MICO</name>